<keyword evidence="2" id="KW-0732">Signal</keyword>
<dbReference type="PANTHER" id="PTHR12994:SF17">
    <property type="entry name" value="LD30995P"/>
    <property type="match status" value="1"/>
</dbReference>
<name>B8KVN2_9GAMM</name>
<gene>
    <name evidence="3" type="ORF">NOR51B_144</name>
</gene>
<protein>
    <recommendedName>
        <fullName evidence="1">Dipeptidase</fullName>
        <ecNumber evidence="1">3.4.-.-</ecNumber>
    </recommendedName>
</protein>
<evidence type="ECO:0000256" key="1">
    <source>
        <dbReference type="RuleBase" id="RU364089"/>
    </source>
</evidence>
<dbReference type="Pfam" id="PF03577">
    <property type="entry name" value="Peptidase_C69"/>
    <property type="match status" value="1"/>
</dbReference>
<dbReference type="STRING" id="565045.NOR51B_144"/>
<sequence length="497" mass="55002">MASKKLAHKSAVVVVFLALLTLTPTISHASYAIYVGKNLTDDGSVLIGGSGDEVSSHWLEVVPADRFPAGTTIKVGVDETANMPGKYIQIPQALRTFRYLTMNYSDYEGFPPPITNGGLNENNVAGRDVWSPSRPELIAMTPNPQTGPSYSDLSRIAMERARSAREAVEIVGKLIDEYGYSTYGGNSHMFADENEGWVLINFAGGKGLWIAQRLGPDEIRVSYPGDIGNIPLNFQEDPNYMGSQNFIEFAVEQGWFDPDAGEPFNVTAVYGEDFAQYPRDELEQELRQSAPISLRQMLDAVRDPRLSKDTTGYGQVAHLRAGVRPENRTLWVAATGSITTPFVPYRIGVQSIPMEFGKHRYLTKGEATRFVTPDWQIQEATEFAGRSFKRLMYFTCDHPEKFLPEVTEALTAFEDQLIADTVSVEQTSNALFDSGHEELALKYLTEYSDKAASSALALGNALLGSIEARTRLLFGLRSPETNELSRLDYDNGIVKCE</sequence>
<accession>B8KVN2</accession>
<dbReference type="OrthoDB" id="5147328at2"/>
<dbReference type="EC" id="3.4.-.-" evidence="1"/>
<dbReference type="AlphaFoldDB" id="B8KVN2"/>
<reference evidence="4" key="1">
    <citation type="journal article" date="2013" name="BMC Microbiol.">
        <title>Taxonomy and evolution of bacteriochlorophyll a-containing members of the OM60/NOR5 clade of marine gammaproteobacteria: description of Luminiphilus syltensis gen. nov., sp. nov., reclassification of Haliea rubra as Pseudohaliea rubra gen. nov., comb. nov., and emendation of Chromatocurvus halotolerans.</title>
        <authorList>
            <person name="Spring S."/>
            <person name="Riedel T."/>
            <person name="Sproer C."/>
            <person name="Yan S."/>
            <person name="Harder J."/>
            <person name="Fuchs B.M."/>
        </authorList>
    </citation>
    <scope>NUCLEOTIDE SEQUENCE [LARGE SCALE GENOMIC DNA]</scope>
    <source>
        <strain evidence="4">NOR51-B</strain>
    </source>
</reference>
<feature type="chain" id="PRO_5002876261" description="Dipeptidase" evidence="2">
    <location>
        <begin position="30"/>
        <end position="497"/>
    </location>
</feature>
<keyword evidence="4" id="KW-1185">Reference proteome</keyword>
<evidence type="ECO:0000256" key="2">
    <source>
        <dbReference type="SAM" id="SignalP"/>
    </source>
</evidence>
<dbReference type="InterPro" id="IPR005322">
    <property type="entry name" value="Peptidase_C69"/>
</dbReference>
<dbReference type="RefSeq" id="WP_009018955.1">
    <property type="nucleotide sequence ID" value="NZ_DS999411.1"/>
</dbReference>
<evidence type="ECO:0000313" key="3">
    <source>
        <dbReference type="EMBL" id="EED34207.1"/>
    </source>
</evidence>
<evidence type="ECO:0000313" key="4">
    <source>
        <dbReference type="Proteomes" id="UP000004699"/>
    </source>
</evidence>
<dbReference type="GO" id="GO:0016805">
    <property type="term" value="F:dipeptidase activity"/>
    <property type="evidence" value="ECO:0007669"/>
    <property type="project" value="UniProtKB-KW"/>
</dbReference>
<comment type="catalytic activity">
    <reaction evidence="1">
        <text>an L-aminoacyl-L-amino acid + H2O = 2 an L-alpha-amino acid</text>
        <dbReference type="Rhea" id="RHEA:48940"/>
        <dbReference type="ChEBI" id="CHEBI:15377"/>
        <dbReference type="ChEBI" id="CHEBI:59869"/>
        <dbReference type="ChEBI" id="CHEBI:77460"/>
    </reaction>
</comment>
<dbReference type="Proteomes" id="UP000004699">
    <property type="component" value="Unassembled WGS sequence"/>
</dbReference>
<feature type="signal peptide" evidence="2">
    <location>
        <begin position="1"/>
        <end position="29"/>
    </location>
</feature>
<dbReference type="EMBL" id="DS999411">
    <property type="protein sequence ID" value="EED34207.1"/>
    <property type="molecule type" value="Genomic_DNA"/>
</dbReference>
<keyword evidence="1" id="KW-0378">Hydrolase</keyword>
<organism evidence="3 4">
    <name type="scientific">Luminiphilus syltensis NOR5-1B</name>
    <dbReference type="NCBI Taxonomy" id="565045"/>
    <lineage>
        <taxon>Bacteria</taxon>
        <taxon>Pseudomonadati</taxon>
        <taxon>Pseudomonadota</taxon>
        <taxon>Gammaproteobacteria</taxon>
        <taxon>Cellvibrionales</taxon>
        <taxon>Halieaceae</taxon>
        <taxon>Luminiphilus</taxon>
    </lineage>
</organism>
<proteinExistence type="inferred from homology"/>
<dbReference type="GO" id="GO:0070004">
    <property type="term" value="F:cysteine-type exopeptidase activity"/>
    <property type="evidence" value="ECO:0007669"/>
    <property type="project" value="InterPro"/>
</dbReference>
<dbReference type="eggNOG" id="COG4690">
    <property type="taxonomic scope" value="Bacteria"/>
</dbReference>
<comment type="similarity">
    <text evidence="1">Belongs to the peptidase C69 family.</text>
</comment>
<dbReference type="PANTHER" id="PTHR12994">
    <property type="entry name" value="SECERNIN"/>
    <property type="match status" value="1"/>
</dbReference>
<keyword evidence="1" id="KW-0645">Protease</keyword>
<dbReference type="HOGENOM" id="CLU_029923_0_0_6"/>
<keyword evidence="1" id="KW-0224">Dipeptidase</keyword>
<dbReference type="GO" id="GO:0006508">
    <property type="term" value="P:proteolysis"/>
    <property type="evidence" value="ECO:0007669"/>
    <property type="project" value="UniProtKB-KW"/>
</dbReference>